<name>A0A0R2LB81_9LACO</name>
<dbReference type="OrthoDB" id="2326502at2"/>
<dbReference type="PATRIC" id="fig|449659.4.peg.1675"/>
<dbReference type="RefSeq" id="WP_017867166.1">
    <property type="nucleotide sequence ID" value="NZ_BJYB01000013.1"/>
</dbReference>
<evidence type="ECO:0000313" key="2">
    <source>
        <dbReference type="EMBL" id="KRN99154.1"/>
    </source>
</evidence>
<keyword evidence="3" id="KW-1185">Reference proteome</keyword>
<keyword evidence="1" id="KW-0812">Transmembrane</keyword>
<proteinExistence type="predicted"/>
<evidence type="ECO:0000313" key="3">
    <source>
        <dbReference type="Proteomes" id="UP000051886"/>
    </source>
</evidence>
<comment type="caution">
    <text evidence="2">The sequence shown here is derived from an EMBL/GenBank/DDBJ whole genome shotgun (WGS) entry which is preliminary data.</text>
</comment>
<dbReference type="EMBL" id="JQCN01000034">
    <property type="protein sequence ID" value="KRN99154.1"/>
    <property type="molecule type" value="Genomic_DNA"/>
</dbReference>
<dbReference type="STRING" id="449659.IV66_GL001642"/>
<dbReference type="AlphaFoldDB" id="A0A0R2LB81"/>
<sequence length="155" mass="17522">MLIVIVAAVLLVVSLIRRVYFQSQLEQKAKYNFSPVLGGMILLGFLTPLMREFGRSLIFLMTMSALVILTFIAGRNGLTERGVLLPKLLTKILDFQNIIKVNLKPLDINQQSDVVVATFVEKKTKRQYALVFEMSLNELMSFLKSKLPSEAQIET</sequence>
<gene>
    <name evidence="2" type="ORF">IV66_GL001642</name>
</gene>
<feature type="transmembrane region" description="Helical" evidence="1">
    <location>
        <begin position="31"/>
        <end position="50"/>
    </location>
</feature>
<organism evidence="2 3">
    <name type="scientific">Ligilactobacillus pobuzihii</name>
    <dbReference type="NCBI Taxonomy" id="449659"/>
    <lineage>
        <taxon>Bacteria</taxon>
        <taxon>Bacillati</taxon>
        <taxon>Bacillota</taxon>
        <taxon>Bacilli</taxon>
        <taxon>Lactobacillales</taxon>
        <taxon>Lactobacillaceae</taxon>
        <taxon>Ligilactobacillus</taxon>
    </lineage>
</organism>
<accession>A0A0R2LB81</accession>
<feature type="transmembrane region" description="Helical" evidence="1">
    <location>
        <begin position="57"/>
        <end position="74"/>
    </location>
</feature>
<protein>
    <submittedName>
        <fullName evidence="2">Uncharacterized protein</fullName>
    </submittedName>
</protein>
<dbReference type="Proteomes" id="UP000051886">
    <property type="component" value="Unassembled WGS sequence"/>
</dbReference>
<keyword evidence="1" id="KW-1133">Transmembrane helix</keyword>
<evidence type="ECO:0000256" key="1">
    <source>
        <dbReference type="SAM" id="Phobius"/>
    </source>
</evidence>
<keyword evidence="1" id="KW-0472">Membrane</keyword>
<reference evidence="2 3" key="1">
    <citation type="journal article" date="2015" name="Genome Announc.">
        <title>Expanding the biotechnology potential of lactobacilli through comparative genomics of 213 strains and associated genera.</title>
        <authorList>
            <person name="Sun Z."/>
            <person name="Harris H.M."/>
            <person name="McCann A."/>
            <person name="Guo C."/>
            <person name="Argimon S."/>
            <person name="Zhang W."/>
            <person name="Yang X."/>
            <person name="Jeffery I.B."/>
            <person name="Cooney J.C."/>
            <person name="Kagawa T.F."/>
            <person name="Liu W."/>
            <person name="Song Y."/>
            <person name="Salvetti E."/>
            <person name="Wrobel A."/>
            <person name="Rasinkangas P."/>
            <person name="Parkhill J."/>
            <person name="Rea M.C."/>
            <person name="O'Sullivan O."/>
            <person name="Ritari J."/>
            <person name="Douillard F.P."/>
            <person name="Paul Ross R."/>
            <person name="Yang R."/>
            <person name="Briner A.E."/>
            <person name="Felis G.E."/>
            <person name="de Vos W.M."/>
            <person name="Barrangou R."/>
            <person name="Klaenhammer T.R."/>
            <person name="Caufield P.W."/>
            <person name="Cui Y."/>
            <person name="Zhang H."/>
            <person name="O'Toole P.W."/>
        </authorList>
    </citation>
    <scope>NUCLEOTIDE SEQUENCE [LARGE SCALE GENOMIC DNA]</scope>
    <source>
        <strain evidence="2 3">NBRC 103219</strain>
    </source>
</reference>